<name>A0A095X0T4_9FIRM</name>
<protein>
    <submittedName>
        <fullName evidence="1">Uncharacterized protein</fullName>
    </submittedName>
</protein>
<organism evidence="1 2">
    <name type="scientific">Anaerococcus lactolyticus S7-1-13</name>
    <dbReference type="NCBI Taxonomy" id="1284686"/>
    <lineage>
        <taxon>Bacteria</taxon>
        <taxon>Bacillati</taxon>
        <taxon>Bacillota</taxon>
        <taxon>Tissierellia</taxon>
        <taxon>Tissierellales</taxon>
        <taxon>Peptoniphilaceae</taxon>
        <taxon>Anaerococcus</taxon>
    </lineage>
</organism>
<evidence type="ECO:0000313" key="2">
    <source>
        <dbReference type="Proteomes" id="UP000029579"/>
    </source>
</evidence>
<evidence type="ECO:0000313" key="1">
    <source>
        <dbReference type="EMBL" id="KGF03675.1"/>
    </source>
</evidence>
<dbReference type="AlphaFoldDB" id="A0A095X0T4"/>
<sequence>MGCNGEGVQGGHKRPLIWGVYAGNVVREHEGVCEANGFFANEDNIAQRPRAAEGSLGIPL</sequence>
<accession>A0A095X0T4</accession>
<comment type="caution">
    <text evidence="1">The sequence shown here is derived from an EMBL/GenBank/DDBJ whole genome shotgun (WGS) entry which is preliminary data.</text>
</comment>
<reference evidence="1 2" key="1">
    <citation type="submission" date="2014-07" db="EMBL/GenBank/DDBJ databases">
        <authorList>
            <person name="McCorrison J."/>
            <person name="Sanka R."/>
            <person name="Torralba M."/>
            <person name="Gillis M."/>
            <person name="Haft D.H."/>
            <person name="Methe B."/>
            <person name="Sutton G."/>
            <person name="Nelson K.E."/>
        </authorList>
    </citation>
    <scope>NUCLEOTIDE SEQUENCE [LARGE SCALE GENOMIC DNA]</scope>
    <source>
        <strain evidence="1 2">S7-1-13</strain>
    </source>
</reference>
<gene>
    <name evidence="1" type="ORF">HMPREF1630_06390</name>
</gene>
<dbReference type="EMBL" id="JRMW01000037">
    <property type="protein sequence ID" value="KGF03675.1"/>
    <property type="molecule type" value="Genomic_DNA"/>
</dbReference>
<proteinExistence type="predicted"/>
<dbReference type="Proteomes" id="UP000029579">
    <property type="component" value="Unassembled WGS sequence"/>
</dbReference>